<sequence>MLIESTDEPAQLRKNVTSPNGTTAAALESFEASGFKDVVDKAVRASTDRAEELGKTLGKS</sequence>
<dbReference type="SUPFAM" id="SSF48179">
    <property type="entry name" value="6-phosphogluconate dehydrogenase C-terminal domain-like"/>
    <property type="match status" value="1"/>
</dbReference>
<keyword evidence="4" id="KW-1185">Reference proteome</keyword>
<keyword evidence="1" id="KW-0560">Oxidoreductase</keyword>
<dbReference type="PANTHER" id="PTHR11645:SF0">
    <property type="entry name" value="PYRROLINE-5-CARBOXYLATE REDUCTASE 3"/>
    <property type="match status" value="1"/>
</dbReference>
<evidence type="ECO:0000313" key="3">
    <source>
        <dbReference type="EMBL" id="KAK5627850.1"/>
    </source>
</evidence>
<reference evidence="3 4" key="1">
    <citation type="submission" date="2023-10" db="EMBL/GenBank/DDBJ databases">
        <title>Draft genome sequence of Xylaria bambusicola isolate GMP-LS, the root and basal stem rot pathogen of sugarcane in Indonesia.</title>
        <authorList>
            <person name="Selvaraj P."/>
            <person name="Muralishankar V."/>
            <person name="Muruganantham S."/>
            <person name="Sp S."/>
            <person name="Haryani S."/>
            <person name="Lau K.J.X."/>
            <person name="Naqvi N.I."/>
        </authorList>
    </citation>
    <scope>NUCLEOTIDE SEQUENCE [LARGE SCALE GENOMIC DNA]</scope>
    <source>
        <strain evidence="3">GMP-LS</strain>
    </source>
</reference>
<dbReference type="InterPro" id="IPR029036">
    <property type="entry name" value="P5CR_dimer"/>
</dbReference>
<dbReference type="Proteomes" id="UP001305414">
    <property type="component" value="Unassembled WGS sequence"/>
</dbReference>
<protein>
    <recommendedName>
        <fullName evidence="2">Pyrroline-5-carboxylate reductase dimerisation domain-containing protein</fullName>
    </recommendedName>
</protein>
<dbReference type="Gene3D" id="1.10.3730.10">
    <property type="entry name" value="ProC C-terminal domain-like"/>
    <property type="match status" value="1"/>
</dbReference>
<dbReference type="InterPro" id="IPR008927">
    <property type="entry name" value="6-PGluconate_DH-like_C_sf"/>
</dbReference>
<accession>A0AAN7U947</accession>
<name>A0AAN7U947_9PEZI</name>
<dbReference type="PROSITE" id="PS00521">
    <property type="entry name" value="P5CR"/>
    <property type="match status" value="1"/>
</dbReference>
<dbReference type="InterPro" id="IPR053790">
    <property type="entry name" value="P5CR-like_CS"/>
</dbReference>
<dbReference type="AlphaFoldDB" id="A0AAN7U947"/>
<comment type="caution">
    <text evidence="3">The sequence shown here is derived from an EMBL/GenBank/DDBJ whole genome shotgun (WGS) entry which is preliminary data.</text>
</comment>
<dbReference type="Pfam" id="PF14748">
    <property type="entry name" value="P5CR_dimer"/>
    <property type="match status" value="1"/>
</dbReference>
<dbReference type="PANTHER" id="PTHR11645">
    <property type="entry name" value="PYRROLINE-5-CARBOXYLATE REDUCTASE"/>
    <property type="match status" value="1"/>
</dbReference>
<gene>
    <name evidence="3" type="ORF">RRF57_003565</name>
</gene>
<dbReference type="GO" id="GO:0055129">
    <property type="term" value="P:L-proline biosynthetic process"/>
    <property type="evidence" value="ECO:0007669"/>
    <property type="project" value="TreeGrafter"/>
</dbReference>
<evidence type="ECO:0000313" key="4">
    <source>
        <dbReference type="Proteomes" id="UP001305414"/>
    </source>
</evidence>
<dbReference type="EMBL" id="JAWHQM010000006">
    <property type="protein sequence ID" value="KAK5627850.1"/>
    <property type="molecule type" value="Genomic_DNA"/>
</dbReference>
<evidence type="ECO:0000259" key="2">
    <source>
        <dbReference type="Pfam" id="PF14748"/>
    </source>
</evidence>
<organism evidence="3 4">
    <name type="scientific">Xylaria bambusicola</name>
    <dbReference type="NCBI Taxonomy" id="326684"/>
    <lineage>
        <taxon>Eukaryota</taxon>
        <taxon>Fungi</taxon>
        <taxon>Dikarya</taxon>
        <taxon>Ascomycota</taxon>
        <taxon>Pezizomycotina</taxon>
        <taxon>Sordariomycetes</taxon>
        <taxon>Xylariomycetidae</taxon>
        <taxon>Xylariales</taxon>
        <taxon>Xylariaceae</taxon>
        <taxon>Xylaria</taxon>
    </lineage>
</organism>
<evidence type="ECO:0000256" key="1">
    <source>
        <dbReference type="ARBA" id="ARBA00023002"/>
    </source>
</evidence>
<proteinExistence type="predicted"/>
<dbReference type="GO" id="GO:0004735">
    <property type="term" value="F:pyrroline-5-carboxylate reductase activity"/>
    <property type="evidence" value="ECO:0007669"/>
    <property type="project" value="TreeGrafter"/>
</dbReference>
<feature type="domain" description="Pyrroline-5-carboxylate reductase dimerisation" evidence="2">
    <location>
        <begin position="2"/>
        <end position="53"/>
    </location>
</feature>